<dbReference type="AlphaFoldDB" id="A0A974PIB9"/>
<dbReference type="KEGG" id="pson:JI735_34090"/>
<accession>A0A974PIB9</accession>
<evidence type="ECO:0000313" key="1">
    <source>
        <dbReference type="EMBL" id="QQZ64472.1"/>
    </source>
</evidence>
<keyword evidence="1" id="KW-0614">Plasmid</keyword>
<keyword evidence="2" id="KW-1185">Reference proteome</keyword>
<dbReference type="EMBL" id="CP068596">
    <property type="protein sequence ID" value="QQZ64472.1"/>
    <property type="molecule type" value="Genomic_DNA"/>
</dbReference>
<dbReference type="Proteomes" id="UP000595841">
    <property type="component" value="Plasmid unnamed1"/>
</dbReference>
<evidence type="ECO:0000313" key="2">
    <source>
        <dbReference type="Proteomes" id="UP000595841"/>
    </source>
</evidence>
<name>A0A974PIB9_9BACL</name>
<protein>
    <submittedName>
        <fullName evidence="1">Uncharacterized protein</fullName>
    </submittedName>
</protein>
<reference evidence="1 2" key="1">
    <citation type="submission" date="2021-01" db="EMBL/GenBank/DDBJ databases">
        <title>Whole genome sequence of Paenibacillus sonchi LMG 24727 for comparative genomics.</title>
        <authorList>
            <person name="Lee G."/>
            <person name="Kim M.-J."/>
            <person name="Lim K."/>
            <person name="Shin J.-H."/>
        </authorList>
    </citation>
    <scope>NUCLEOTIDE SEQUENCE [LARGE SCALE GENOMIC DNA]</scope>
    <source>
        <strain evidence="1 2">LMG 24727</strain>
        <plasmid evidence="1 2">unnamed1</plasmid>
    </source>
</reference>
<proteinExistence type="predicted"/>
<sequence length="88" mass="10022">MYLPVTHPEMITTLLRCLEEGEISKRANGIFISTGLSPITFYLNENKKTMLQELAKQQGLTLQVWLEDHFSQLLNEEEVENNGGANEL</sequence>
<geneLocation type="plasmid" evidence="1 2">
    <name>unnamed1</name>
</geneLocation>
<organism evidence="1 2">
    <name type="scientific">Paenibacillus sonchi</name>
    <dbReference type="NCBI Taxonomy" id="373687"/>
    <lineage>
        <taxon>Bacteria</taxon>
        <taxon>Bacillati</taxon>
        <taxon>Bacillota</taxon>
        <taxon>Bacilli</taxon>
        <taxon>Bacillales</taxon>
        <taxon>Paenibacillaceae</taxon>
        <taxon>Paenibacillus</taxon>
        <taxon>Paenibacillus sonchi group</taxon>
    </lineage>
</organism>
<gene>
    <name evidence="1" type="ORF">JI735_34090</name>
</gene>
<dbReference type="RefSeq" id="WP_202677741.1">
    <property type="nucleotide sequence ID" value="NZ_CP068596.1"/>
</dbReference>